<organism evidence="7 8">
    <name type="scientific">Emergomyces africanus</name>
    <dbReference type="NCBI Taxonomy" id="1955775"/>
    <lineage>
        <taxon>Eukaryota</taxon>
        <taxon>Fungi</taxon>
        <taxon>Dikarya</taxon>
        <taxon>Ascomycota</taxon>
        <taxon>Pezizomycotina</taxon>
        <taxon>Eurotiomycetes</taxon>
        <taxon>Eurotiomycetidae</taxon>
        <taxon>Onygenales</taxon>
        <taxon>Ajellomycetaceae</taxon>
        <taxon>Emergomyces</taxon>
    </lineage>
</organism>
<proteinExistence type="predicted"/>
<evidence type="ECO:0000256" key="5">
    <source>
        <dbReference type="SAM" id="Phobius"/>
    </source>
</evidence>
<dbReference type="GO" id="GO:0016020">
    <property type="term" value="C:membrane"/>
    <property type="evidence" value="ECO:0007669"/>
    <property type="project" value="UniProtKB-SubCell"/>
</dbReference>
<feature type="transmembrane region" description="Helical" evidence="5">
    <location>
        <begin position="149"/>
        <end position="170"/>
    </location>
</feature>
<sequence length="334" mass="37309">MAILEGKKLTQLGNTFAKGMGIKKNYREPIGADPVTRGESTFSVGTSDTHAYVEEEPSSADWLRELVPTSQQFVHYFVNLFPFLRWITRYNLQWLIGDLVAGITVGAVVVPQSMAYAKLAELEPQFGLYSSFMGVLIYWFFATSKDITIGPVAVMSTLVGHVVIKVRLIHPEIPEHYIASALAILCGGIITFIGLIRCGWIVDFIPLTAITAFMTGSAISIAAGQVPSMMGIRGFDTRDATFKVIINTFKHLPDTKIDAAMGLTALFLLYFIRWACNFSAKKNPTKQKLFFFLATLRTAFVILLYVMISWLVNRNHREKPIFKILGTVPRGVYY</sequence>
<dbReference type="OrthoDB" id="288203at2759"/>
<name>A0A1B7NKF0_9EURO</name>
<evidence type="ECO:0000256" key="1">
    <source>
        <dbReference type="ARBA" id="ARBA00004141"/>
    </source>
</evidence>
<dbReference type="STRING" id="1658172.A0A1B7NKF0"/>
<keyword evidence="2 5" id="KW-0812">Transmembrane</keyword>
<feature type="domain" description="SLC26A/SulP transporter" evidence="6">
    <location>
        <begin position="95"/>
        <end position="331"/>
    </location>
</feature>
<evidence type="ECO:0000256" key="3">
    <source>
        <dbReference type="ARBA" id="ARBA00022989"/>
    </source>
</evidence>
<comment type="subcellular location">
    <subcellularLocation>
        <location evidence="1">Membrane</location>
        <topology evidence="1">Multi-pass membrane protein</topology>
    </subcellularLocation>
</comment>
<comment type="caution">
    <text evidence="7">The sequence shown here is derived from an EMBL/GenBank/DDBJ whole genome shotgun (WGS) entry which is preliminary data.</text>
</comment>
<accession>A0A1B7NKF0</accession>
<feature type="transmembrane region" description="Helical" evidence="5">
    <location>
        <begin position="176"/>
        <end position="197"/>
    </location>
</feature>
<evidence type="ECO:0000256" key="2">
    <source>
        <dbReference type="ARBA" id="ARBA00022692"/>
    </source>
</evidence>
<feature type="transmembrane region" description="Helical" evidence="5">
    <location>
        <begin position="289"/>
        <end position="312"/>
    </location>
</feature>
<evidence type="ECO:0000259" key="6">
    <source>
        <dbReference type="Pfam" id="PF00916"/>
    </source>
</evidence>
<dbReference type="InterPro" id="IPR018045">
    <property type="entry name" value="S04_transporter_CS"/>
</dbReference>
<dbReference type="AlphaFoldDB" id="A0A1B7NKF0"/>
<feature type="transmembrane region" description="Helical" evidence="5">
    <location>
        <begin position="94"/>
        <end position="114"/>
    </location>
</feature>
<gene>
    <name evidence="7" type="ORF">ACJ72_08608</name>
</gene>
<keyword evidence="8" id="KW-1185">Reference proteome</keyword>
<feature type="transmembrane region" description="Helical" evidence="5">
    <location>
        <begin position="126"/>
        <end position="142"/>
    </location>
</feature>
<keyword evidence="3 5" id="KW-1133">Transmembrane helix</keyword>
<dbReference type="PANTHER" id="PTHR11814">
    <property type="entry name" value="SULFATE TRANSPORTER"/>
    <property type="match status" value="1"/>
</dbReference>
<feature type="transmembrane region" description="Helical" evidence="5">
    <location>
        <begin position="259"/>
        <end position="277"/>
    </location>
</feature>
<dbReference type="Proteomes" id="UP000091918">
    <property type="component" value="Unassembled WGS sequence"/>
</dbReference>
<dbReference type="InterPro" id="IPR001902">
    <property type="entry name" value="SLC26A/SulP_fam"/>
</dbReference>
<evidence type="ECO:0000313" key="8">
    <source>
        <dbReference type="Proteomes" id="UP000091918"/>
    </source>
</evidence>
<dbReference type="EMBL" id="LGUA01003398">
    <property type="protein sequence ID" value="OAX77097.1"/>
    <property type="molecule type" value="Genomic_DNA"/>
</dbReference>
<dbReference type="PROSITE" id="PS01130">
    <property type="entry name" value="SLC26A"/>
    <property type="match status" value="1"/>
</dbReference>
<feature type="transmembrane region" description="Helical" evidence="5">
    <location>
        <begin position="204"/>
        <end position="223"/>
    </location>
</feature>
<dbReference type="Pfam" id="PF00916">
    <property type="entry name" value="Sulfate_transp"/>
    <property type="match status" value="1"/>
</dbReference>
<evidence type="ECO:0000313" key="7">
    <source>
        <dbReference type="EMBL" id="OAX77097.1"/>
    </source>
</evidence>
<dbReference type="GO" id="GO:0008271">
    <property type="term" value="F:secondary active sulfate transmembrane transporter activity"/>
    <property type="evidence" value="ECO:0007669"/>
    <property type="project" value="InterPro"/>
</dbReference>
<dbReference type="InterPro" id="IPR011547">
    <property type="entry name" value="SLC26A/SulP_dom"/>
</dbReference>
<protein>
    <recommendedName>
        <fullName evidence="6">SLC26A/SulP transporter domain-containing protein</fullName>
    </recommendedName>
</protein>
<keyword evidence="4 5" id="KW-0472">Membrane</keyword>
<reference evidence="7 8" key="1">
    <citation type="submission" date="2015-07" db="EMBL/GenBank/DDBJ databases">
        <title>Emmonsia species relationships and genome sequence.</title>
        <authorList>
            <person name="Cuomo C.A."/>
            <person name="Schwartz I.S."/>
            <person name="Kenyon C."/>
            <person name="de Hoog G.S."/>
            <person name="Govender N.P."/>
            <person name="Botha A."/>
            <person name="Moreno L."/>
            <person name="de Vries M."/>
            <person name="Munoz J.F."/>
            <person name="Stielow J.B."/>
        </authorList>
    </citation>
    <scope>NUCLEOTIDE SEQUENCE [LARGE SCALE GENOMIC DNA]</scope>
    <source>
        <strain evidence="7 8">CBS 136260</strain>
    </source>
</reference>
<evidence type="ECO:0000256" key="4">
    <source>
        <dbReference type="ARBA" id="ARBA00023136"/>
    </source>
</evidence>